<keyword evidence="8 9" id="KW-0472">Membrane</keyword>
<feature type="transmembrane region" description="Helical" evidence="11">
    <location>
        <begin position="12"/>
        <end position="32"/>
    </location>
</feature>
<proteinExistence type="inferred from homology"/>
<accession>A0A067M8R3</accession>
<evidence type="ECO:0000256" key="5">
    <source>
        <dbReference type="ARBA" id="ARBA00022737"/>
    </source>
</evidence>
<dbReference type="Proteomes" id="UP000027195">
    <property type="component" value="Unassembled WGS sequence"/>
</dbReference>
<keyword evidence="4 9" id="KW-0812">Transmembrane</keyword>
<reference evidence="13" key="1">
    <citation type="journal article" date="2014" name="Proc. Natl. Acad. Sci. U.S.A.">
        <title>Extensive sampling of basidiomycete genomes demonstrates inadequacy of the white-rot/brown-rot paradigm for wood decay fungi.</title>
        <authorList>
            <person name="Riley R."/>
            <person name="Salamov A.A."/>
            <person name="Brown D.W."/>
            <person name="Nagy L.G."/>
            <person name="Floudas D."/>
            <person name="Held B.W."/>
            <person name="Levasseur A."/>
            <person name="Lombard V."/>
            <person name="Morin E."/>
            <person name="Otillar R."/>
            <person name="Lindquist E.A."/>
            <person name="Sun H."/>
            <person name="LaButti K.M."/>
            <person name="Schmutz J."/>
            <person name="Jabbour D."/>
            <person name="Luo H."/>
            <person name="Baker S.E."/>
            <person name="Pisabarro A.G."/>
            <person name="Walton J.D."/>
            <person name="Blanchette R.A."/>
            <person name="Henrissat B."/>
            <person name="Martin F."/>
            <person name="Cullen D."/>
            <person name="Hibbett D.S."/>
            <person name="Grigoriev I.V."/>
        </authorList>
    </citation>
    <scope>NUCLEOTIDE SEQUENCE [LARGE SCALE GENOMIC DNA]</scope>
    <source>
        <strain evidence="13">FD-172 SS1</strain>
    </source>
</reference>
<dbReference type="OrthoDB" id="10266426at2759"/>
<evidence type="ECO:0000256" key="2">
    <source>
        <dbReference type="ARBA" id="ARBA00006375"/>
    </source>
</evidence>
<feature type="repeat" description="Solcar" evidence="9">
    <location>
        <begin position="217"/>
        <end position="317"/>
    </location>
</feature>
<dbReference type="InParanoid" id="A0A067M8R3"/>
<evidence type="ECO:0000313" key="12">
    <source>
        <dbReference type="EMBL" id="KDQ11095.1"/>
    </source>
</evidence>
<dbReference type="AlphaFoldDB" id="A0A067M8R3"/>
<dbReference type="PRINTS" id="PR00926">
    <property type="entry name" value="MITOCARRIER"/>
</dbReference>
<feature type="repeat" description="Solcar" evidence="9">
    <location>
        <begin position="6"/>
        <end position="95"/>
    </location>
</feature>
<evidence type="ECO:0000256" key="3">
    <source>
        <dbReference type="ARBA" id="ARBA00022448"/>
    </source>
</evidence>
<keyword evidence="13" id="KW-1185">Reference proteome</keyword>
<evidence type="ECO:0000256" key="7">
    <source>
        <dbReference type="ARBA" id="ARBA00023128"/>
    </source>
</evidence>
<dbReference type="Gene3D" id="1.50.40.10">
    <property type="entry name" value="Mitochondrial carrier domain"/>
    <property type="match status" value="2"/>
</dbReference>
<dbReference type="InterPro" id="IPR002067">
    <property type="entry name" value="MCP"/>
</dbReference>
<evidence type="ECO:0000256" key="9">
    <source>
        <dbReference type="PROSITE-ProRule" id="PRU00282"/>
    </source>
</evidence>
<dbReference type="SUPFAM" id="SSF103506">
    <property type="entry name" value="Mitochondrial carrier"/>
    <property type="match status" value="1"/>
</dbReference>
<dbReference type="HOGENOM" id="CLU_015166_6_1_1"/>
<keyword evidence="5" id="KW-0677">Repeat</keyword>
<evidence type="ECO:0000256" key="1">
    <source>
        <dbReference type="ARBA" id="ARBA00004225"/>
    </source>
</evidence>
<evidence type="ECO:0008006" key="14">
    <source>
        <dbReference type="Google" id="ProtNLM"/>
    </source>
</evidence>
<name>A0A067M8R3_BOTB1</name>
<dbReference type="InterPro" id="IPR023395">
    <property type="entry name" value="MCP_dom_sf"/>
</dbReference>
<evidence type="ECO:0000313" key="13">
    <source>
        <dbReference type="Proteomes" id="UP000027195"/>
    </source>
</evidence>
<feature type="transmembrane region" description="Helical" evidence="11">
    <location>
        <begin position="66"/>
        <end position="88"/>
    </location>
</feature>
<dbReference type="PROSITE" id="PS50920">
    <property type="entry name" value="SOLCAR"/>
    <property type="match status" value="3"/>
</dbReference>
<dbReference type="GO" id="GO:0015215">
    <property type="term" value="F:nucleotide transmembrane transporter activity"/>
    <property type="evidence" value="ECO:0007669"/>
    <property type="project" value="UniProtKB-ARBA"/>
</dbReference>
<evidence type="ECO:0000256" key="8">
    <source>
        <dbReference type="ARBA" id="ARBA00023136"/>
    </source>
</evidence>
<feature type="repeat" description="Solcar" evidence="9">
    <location>
        <begin position="114"/>
        <end position="200"/>
    </location>
</feature>
<dbReference type="FunFam" id="1.50.40.10:FF:000075">
    <property type="entry name" value="Nicotinamide adenine dinucleotide transporter 2, mitochondrial"/>
    <property type="match status" value="1"/>
</dbReference>
<dbReference type="EMBL" id="KL198061">
    <property type="protein sequence ID" value="KDQ11095.1"/>
    <property type="molecule type" value="Genomic_DNA"/>
</dbReference>
<protein>
    <recommendedName>
        <fullName evidence="14">Mitochondrial carrier protein</fullName>
    </recommendedName>
</protein>
<keyword evidence="7" id="KW-0496">Mitochondrion</keyword>
<dbReference type="FunCoup" id="A0A067M8R3">
    <property type="interactions" value="70"/>
</dbReference>
<keyword evidence="6 11" id="KW-1133">Transmembrane helix</keyword>
<evidence type="ECO:0000256" key="11">
    <source>
        <dbReference type="SAM" id="Phobius"/>
    </source>
</evidence>
<organism evidence="12 13">
    <name type="scientific">Botryobasidium botryosum (strain FD-172 SS1)</name>
    <dbReference type="NCBI Taxonomy" id="930990"/>
    <lineage>
        <taxon>Eukaryota</taxon>
        <taxon>Fungi</taxon>
        <taxon>Dikarya</taxon>
        <taxon>Basidiomycota</taxon>
        <taxon>Agaricomycotina</taxon>
        <taxon>Agaricomycetes</taxon>
        <taxon>Cantharellales</taxon>
        <taxon>Botryobasidiaceae</taxon>
        <taxon>Botryobasidium</taxon>
    </lineage>
</organism>
<dbReference type="InterPro" id="IPR018108">
    <property type="entry name" value="MCP_transmembrane"/>
</dbReference>
<evidence type="ECO:0000256" key="6">
    <source>
        <dbReference type="ARBA" id="ARBA00022989"/>
    </source>
</evidence>
<dbReference type="InterPro" id="IPR044712">
    <property type="entry name" value="SLC25A32-like"/>
</dbReference>
<comment type="subcellular location">
    <subcellularLocation>
        <location evidence="1">Mitochondrion membrane</location>
        <topology evidence="1">Multi-pass membrane protein</topology>
    </subcellularLocation>
</comment>
<feature type="transmembrane region" description="Helical" evidence="11">
    <location>
        <begin position="116"/>
        <end position="140"/>
    </location>
</feature>
<comment type="similarity">
    <text evidence="2 10">Belongs to the mitochondrial carrier (TC 2.A.29) family.</text>
</comment>
<dbReference type="Pfam" id="PF00153">
    <property type="entry name" value="Mito_carr"/>
    <property type="match status" value="3"/>
</dbReference>
<evidence type="ECO:0000256" key="10">
    <source>
        <dbReference type="RuleBase" id="RU000488"/>
    </source>
</evidence>
<evidence type="ECO:0000256" key="4">
    <source>
        <dbReference type="ARBA" id="ARBA00022692"/>
    </source>
</evidence>
<dbReference type="PANTHER" id="PTHR45683">
    <property type="entry name" value="MITOCHONDRIAL NICOTINAMIDE ADENINE DINUCLEOTIDE TRANSPORTER 1-RELATED-RELATED"/>
    <property type="match status" value="1"/>
</dbReference>
<dbReference type="GO" id="GO:0031966">
    <property type="term" value="C:mitochondrial membrane"/>
    <property type="evidence" value="ECO:0007669"/>
    <property type="project" value="UniProtKB-SubCell"/>
</dbReference>
<keyword evidence="3 10" id="KW-0813">Transport</keyword>
<sequence length="325" mass="36433">MSPAPKWTSHSVIAGAGAGLVSSIVTCPLDVIKTKLQAQRTAHGMSEYMGALGTTKYILQNNGLRGLYRGLGPTFLGYLPTWAIYFTLYDGIKNQLVEEMRRSGEGHGEHSFRDSWGLHIFAAMTAGATGTIVTSPLWVVKTRFMTQPADEVRYRHTFDAFAKIYRAEGISAFYRGLLPSLMGVTHVAVQFPLYEHLKLWFGSSDREHVRVAELSTHAILLCSSASKMTASLVTYPHEVVRTRLQIQRHPQISRMSQNQGQGQQQQPVVYRGVIRTARTIVREEGWRGLYKGLSINLVRTVPNSAVTLLTYELLMRQLARHRTRS</sequence>
<gene>
    <name evidence="12" type="ORF">BOTBODRAFT_163124</name>
</gene>